<proteinExistence type="predicted"/>
<dbReference type="EMBL" id="JAVHXJ020000240">
    <property type="protein sequence ID" value="MGI1900800.1"/>
    <property type="molecule type" value="Genomic_DNA"/>
</dbReference>
<dbReference type="EC" id="5.1.3.-" evidence="1"/>
<evidence type="ECO:0000313" key="2">
    <source>
        <dbReference type="Proteomes" id="UP001354073"/>
    </source>
</evidence>
<gene>
    <name evidence="1" type="ORF">REH74_025060</name>
</gene>
<accession>A0ACC7RL85</accession>
<evidence type="ECO:0000313" key="1">
    <source>
        <dbReference type="EMBL" id="MGI1900800.1"/>
    </source>
</evidence>
<name>A0ACC7RL85_9VIBR</name>
<sequence>KLVTVTRGRVFDVAVDLRPESRTFGKYESILLSEDNKLQFYIPPGFAHGFVVLSDNAEFQYKCTEFYDPQDEGGIIWNDPDININWPITNPILSDKDMHQPLFKEIYKDKRC</sequence>
<reference evidence="1" key="1">
    <citation type="submission" date="2024-11" db="EMBL/GenBank/DDBJ databases">
        <title>Identification of new Vibrio campbellii strains harboring the pVA1 plasmid isolated from Penaeus vannamei postlarvae affected by outbreaks of acute hepatopancreatic necrosis disease (AHPND) in Mexico.</title>
        <authorList>
            <person name="Gomez-Gil B."/>
            <person name="Enciso-Ibarra J."/>
        </authorList>
    </citation>
    <scope>NUCLEOTIDE SEQUENCE</scope>
    <source>
        <strain evidence="1">M270204</strain>
    </source>
</reference>
<comment type="caution">
    <text evidence="1">The sequence shown here is derived from an EMBL/GenBank/DDBJ whole genome shotgun (WGS) entry which is preliminary data.</text>
</comment>
<organism evidence="1 2">
    <name type="scientific">Vibrio campbellii</name>
    <dbReference type="NCBI Taxonomy" id="680"/>
    <lineage>
        <taxon>Bacteria</taxon>
        <taxon>Pseudomonadati</taxon>
        <taxon>Pseudomonadota</taxon>
        <taxon>Gammaproteobacteria</taxon>
        <taxon>Vibrionales</taxon>
        <taxon>Vibrionaceae</taxon>
        <taxon>Vibrio</taxon>
    </lineage>
</organism>
<protein>
    <submittedName>
        <fullName evidence="1">dTDP-4-dehydrorhamnose 3,5-epimerase family protein</fullName>
        <ecNumber evidence="1">5.1.3.-</ecNumber>
    </submittedName>
</protein>
<keyword evidence="1" id="KW-0413">Isomerase</keyword>
<dbReference type="Proteomes" id="UP001354073">
    <property type="component" value="Unassembled WGS sequence"/>
</dbReference>
<feature type="non-terminal residue" evidence="1">
    <location>
        <position position="1"/>
    </location>
</feature>